<dbReference type="EMBL" id="BPLQ01001361">
    <property type="protein sequence ID" value="GIX81106.1"/>
    <property type="molecule type" value="Genomic_DNA"/>
</dbReference>
<sequence length="74" mass="8165">MFHKIGPRPDPCGIPLSYGWFTSPKVTLLSCRKLCKIALSQIGDGEEVFFSQGRTTVFLQGSCQISCPIMIGDR</sequence>
<dbReference type="Proteomes" id="UP001054837">
    <property type="component" value="Unassembled WGS sequence"/>
</dbReference>
<dbReference type="AlphaFoldDB" id="A0AAV4N9C6"/>
<gene>
    <name evidence="1" type="ORF">CDAR_410621</name>
</gene>
<comment type="caution">
    <text evidence="1">The sequence shown here is derived from an EMBL/GenBank/DDBJ whole genome shotgun (WGS) entry which is preliminary data.</text>
</comment>
<reference evidence="1 2" key="1">
    <citation type="submission" date="2021-06" db="EMBL/GenBank/DDBJ databases">
        <title>Caerostris darwini draft genome.</title>
        <authorList>
            <person name="Kono N."/>
            <person name="Arakawa K."/>
        </authorList>
    </citation>
    <scope>NUCLEOTIDE SEQUENCE [LARGE SCALE GENOMIC DNA]</scope>
</reference>
<accession>A0AAV4N9C6</accession>
<evidence type="ECO:0000313" key="1">
    <source>
        <dbReference type="EMBL" id="GIX81106.1"/>
    </source>
</evidence>
<name>A0AAV4N9C6_9ARAC</name>
<evidence type="ECO:0000313" key="2">
    <source>
        <dbReference type="Proteomes" id="UP001054837"/>
    </source>
</evidence>
<keyword evidence="2" id="KW-1185">Reference proteome</keyword>
<protein>
    <submittedName>
        <fullName evidence="1">Uncharacterized protein</fullName>
    </submittedName>
</protein>
<proteinExistence type="predicted"/>
<organism evidence="1 2">
    <name type="scientific">Caerostris darwini</name>
    <dbReference type="NCBI Taxonomy" id="1538125"/>
    <lineage>
        <taxon>Eukaryota</taxon>
        <taxon>Metazoa</taxon>
        <taxon>Ecdysozoa</taxon>
        <taxon>Arthropoda</taxon>
        <taxon>Chelicerata</taxon>
        <taxon>Arachnida</taxon>
        <taxon>Araneae</taxon>
        <taxon>Araneomorphae</taxon>
        <taxon>Entelegynae</taxon>
        <taxon>Araneoidea</taxon>
        <taxon>Araneidae</taxon>
        <taxon>Caerostris</taxon>
    </lineage>
</organism>